<dbReference type="InterPro" id="IPR023485">
    <property type="entry name" value="Ptyr_pPase"/>
</dbReference>
<evidence type="ECO:0000256" key="4">
    <source>
        <dbReference type="ARBA" id="ARBA00022912"/>
    </source>
</evidence>
<evidence type="ECO:0000256" key="3">
    <source>
        <dbReference type="ARBA" id="ARBA00022801"/>
    </source>
</evidence>
<keyword evidence="4" id="KW-0904">Protein phosphatase</keyword>
<keyword evidence="3" id="KW-0378">Hydrolase</keyword>
<protein>
    <recommendedName>
        <fullName evidence="2">protein-tyrosine-phosphatase</fullName>
        <ecNumber evidence="2">3.1.3.48</ecNumber>
    </recommendedName>
</protein>
<dbReference type="InterPro" id="IPR017867">
    <property type="entry name" value="Tyr_phospatase_low_mol_wt"/>
</dbReference>
<dbReference type="Proteomes" id="UP000295341">
    <property type="component" value="Unassembled WGS sequence"/>
</dbReference>
<dbReference type="PRINTS" id="PR00719">
    <property type="entry name" value="LMWPTPASE"/>
</dbReference>
<comment type="similarity">
    <text evidence="1">Belongs to the low molecular weight phosphotyrosine protein phosphatase family.</text>
</comment>
<dbReference type="InterPro" id="IPR036196">
    <property type="entry name" value="Ptyr_pPase_sf"/>
</dbReference>
<organism evidence="7 8">
    <name type="scientific">Panacagrimonas perspica</name>
    <dbReference type="NCBI Taxonomy" id="381431"/>
    <lineage>
        <taxon>Bacteria</taxon>
        <taxon>Pseudomonadati</taxon>
        <taxon>Pseudomonadota</taxon>
        <taxon>Gammaproteobacteria</taxon>
        <taxon>Nevskiales</taxon>
        <taxon>Nevskiaceae</taxon>
        <taxon>Panacagrimonas</taxon>
    </lineage>
</organism>
<dbReference type="PANTHER" id="PTHR11717">
    <property type="entry name" value="LOW MOLECULAR WEIGHT PROTEIN TYROSINE PHOSPHATASE"/>
    <property type="match status" value="1"/>
</dbReference>
<dbReference type="OrthoDB" id="9784339at2"/>
<feature type="active site" description="Nucleophile" evidence="5">
    <location>
        <position position="13"/>
    </location>
</feature>
<dbReference type="RefSeq" id="WP_133881931.1">
    <property type="nucleotide sequence ID" value="NZ_MWIN01000029.1"/>
</dbReference>
<evidence type="ECO:0000259" key="6">
    <source>
        <dbReference type="SMART" id="SM00226"/>
    </source>
</evidence>
<feature type="domain" description="Phosphotyrosine protein phosphatase I" evidence="6">
    <location>
        <begin position="7"/>
        <end position="154"/>
    </location>
</feature>
<evidence type="ECO:0000256" key="2">
    <source>
        <dbReference type="ARBA" id="ARBA00013064"/>
    </source>
</evidence>
<dbReference type="EMBL" id="SOBT01000009">
    <property type="protein sequence ID" value="TDU28381.1"/>
    <property type="molecule type" value="Genomic_DNA"/>
</dbReference>
<dbReference type="InterPro" id="IPR050438">
    <property type="entry name" value="LMW_PTPase"/>
</dbReference>
<evidence type="ECO:0000256" key="1">
    <source>
        <dbReference type="ARBA" id="ARBA00011063"/>
    </source>
</evidence>
<accession>A0A4V6RR07</accession>
<gene>
    <name evidence="7" type="ORF">DFR24_2750</name>
</gene>
<dbReference type="EC" id="3.1.3.48" evidence="2"/>
<proteinExistence type="inferred from homology"/>
<keyword evidence="8" id="KW-1185">Reference proteome</keyword>
<dbReference type="Gene3D" id="3.40.50.2300">
    <property type="match status" value="1"/>
</dbReference>
<evidence type="ECO:0000256" key="5">
    <source>
        <dbReference type="PIRSR" id="PIRSR617867-1"/>
    </source>
</evidence>
<name>A0A4V6RR07_9GAMM</name>
<dbReference type="SMART" id="SM00226">
    <property type="entry name" value="LMWPc"/>
    <property type="match status" value="1"/>
</dbReference>
<feature type="active site" evidence="5">
    <location>
        <position position="19"/>
    </location>
</feature>
<reference evidence="7 8" key="1">
    <citation type="submission" date="2019-03" db="EMBL/GenBank/DDBJ databases">
        <title>Genomic Encyclopedia of Type Strains, Phase IV (KMG-IV): sequencing the most valuable type-strain genomes for metagenomic binning, comparative biology and taxonomic classification.</title>
        <authorList>
            <person name="Goeker M."/>
        </authorList>
    </citation>
    <scope>NUCLEOTIDE SEQUENCE [LARGE SCALE GENOMIC DNA]</scope>
    <source>
        <strain evidence="7 8">DSM 26377</strain>
    </source>
</reference>
<dbReference type="Pfam" id="PF01451">
    <property type="entry name" value="LMWPc"/>
    <property type="match status" value="1"/>
</dbReference>
<feature type="active site" description="Proton donor" evidence="5">
    <location>
        <position position="128"/>
    </location>
</feature>
<dbReference type="GO" id="GO:0004725">
    <property type="term" value="F:protein tyrosine phosphatase activity"/>
    <property type="evidence" value="ECO:0007669"/>
    <property type="project" value="UniProtKB-EC"/>
</dbReference>
<dbReference type="PANTHER" id="PTHR11717:SF7">
    <property type="entry name" value="LOW MOLECULAR WEIGHT PHOSPHOTYROSINE PROTEIN PHOSPHATASE"/>
    <property type="match status" value="1"/>
</dbReference>
<dbReference type="AlphaFoldDB" id="A0A4V6RR07"/>
<evidence type="ECO:0000313" key="8">
    <source>
        <dbReference type="Proteomes" id="UP000295341"/>
    </source>
</evidence>
<sequence length="163" mass="17356">MRDNDKPAVLFVCLGNICRSPLAEAAFRQALARAGLDIEVDSAGTGDWHAGHAPDPRAQAVAKRNGVDISRYRARQVRASDFSHYSHMVAMDDKNLAELTALRPATARAALSLLLDHVDGRAGAAVADPYYGDAAGFDITWTDVSLGAAALVQELLREAAGRS</sequence>
<dbReference type="CDD" id="cd16343">
    <property type="entry name" value="LMWPTP"/>
    <property type="match status" value="1"/>
</dbReference>
<dbReference type="SUPFAM" id="SSF52788">
    <property type="entry name" value="Phosphotyrosine protein phosphatases I"/>
    <property type="match status" value="1"/>
</dbReference>
<comment type="caution">
    <text evidence="7">The sequence shown here is derived from an EMBL/GenBank/DDBJ whole genome shotgun (WGS) entry which is preliminary data.</text>
</comment>
<evidence type="ECO:0000313" key="7">
    <source>
        <dbReference type="EMBL" id="TDU28381.1"/>
    </source>
</evidence>